<evidence type="ECO:0000313" key="2">
    <source>
        <dbReference type="Proteomes" id="UP000694549"/>
    </source>
</evidence>
<reference evidence="1" key="1">
    <citation type="submission" date="2025-08" db="UniProtKB">
        <authorList>
            <consortium name="Ensembl"/>
        </authorList>
    </citation>
    <scope>IDENTIFICATION</scope>
</reference>
<accession>A0A8B9UYG7</accession>
<dbReference type="AlphaFoldDB" id="A0A8B9UYG7"/>
<dbReference type="Ensembl" id="ENSAZOT00000017636.1">
    <property type="protein sequence ID" value="ENSAZOP00000016397.1"/>
    <property type="gene ID" value="ENSAZOG00000010714.1"/>
</dbReference>
<protein>
    <submittedName>
        <fullName evidence="1">Uncharacterized protein</fullName>
    </submittedName>
</protein>
<reference evidence="1" key="2">
    <citation type="submission" date="2025-09" db="UniProtKB">
        <authorList>
            <consortium name="Ensembl"/>
        </authorList>
    </citation>
    <scope>IDENTIFICATION</scope>
</reference>
<dbReference type="GO" id="GO:0005737">
    <property type="term" value="C:cytoplasm"/>
    <property type="evidence" value="ECO:0007669"/>
    <property type="project" value="TreeGrafter"/>
</dbReference>
<dbReference type="PANTHER" id="PTHR13369">
    <property type="match status" value="1"/>
</dbReference>
<dbReference type="Proteomes" id="UP000694549">
    <property type="component" value="Unplaced"/>
</dbReference>
<organism evidence="1 2">
    <name type="scientific">Anas zonorhyncha</name>
    <name type="common">Eastern spot-billed duck</name>
    <dbReference type="NCBI Taxonomy" id="75864"/>
    <lineage>
        <taxon>Eukaryota</taxon>
        <taxon>Metazoa</taxon>
        <taxon>Chordata</taxon>
        <taxon>Craniata</taxon>
        <taxon>Vertebrata</taxon>
        <taxon>Euteleostomi</taxon>
        <taxon>Archelosauria</taxon>
        <taxon>Archosauria</taxon>
        <taxon>Dinosauria</taxon>
        <taxon>Saurischia</taxon>
        <taxon>Theropoda</taxon>
        <taxon>Coelurosauria</taxon>
        <taxon>Aves</taxon>
        <taxon>Neognathae</taxon>
        <taxon>Galloanserae</taxon>
        <taxon>Anseriformes</taxon>
        <taxon>Anatidae</taxon>
        <taxon>Anatinae</taxon>
        <taxon>Anas</taxon>
    </lineage>
</organism>
<evidence type="ECO:0000313" key="1">
    <source>
        <dbReference type="Ensembl" id="ENSAZOP00000016397.1"/>
    </source>
</evidence>
<keyword evidence="2" id="KW-1185">Reference proteome</keyword>
<dbReference type="InterPro" id="IPR029063">
    <property type="entry name" value="SAM-dependent_MTases_sf"/>
</dbReference>
<name>A0A8B9UYG7_9AVES</name>
<dbReference type="PANTHER" id="PTHR13369:SF0">
    <property type="entry name" value="GLUTATHIONE S-TRANSFERASE C-TERMINAL DOMAIN-CONTAINING PROTEIN"/>
    <property type="match status" value="1"/>
</dbReference>
<sequence>MQNVLPVVEVGKEKNSRVYCSQDWQFVYSRGKMSSDRALRKQQQLNNLVAAVTKLAKPGDVIVDFCSGGVVLIENKELSLIRAKDRSDELGLNNISFIQANLDYFNGTFNIGDCAILNEIVQRKCEGEHDKFTGYGT</sequence>
<dbReference type="SUPFAM" id="SSF53335">
    <property type="entry name" value="S-adenosyl-L-methionine-dependent methyltransferases"/>
    <property type="match status" value="1"/>
</dbReference>
<proteinExistence type="predicted"/>